<accession>A0A644ZKI6</accession>
<comment type="caution">
    <text evidence="1">The sequence shown here is derived from an EMBL/GenBank/DDBJ whole genome shotgun (WGS) entry which is preliminary data.</text>
</comment>
<sequence>MVTSPLQTRQARALPPVPIGRRGPFCSGRGGSEIFPDIQLWLVFTTNDGAYGGGRCIEKREWKGVIRIYRTTPSRPLFHSVFCLSMSVLVRISPYDWRYSAFAVRWFIKLHFRGKSCSSTLFSLLPCMKDPSPMSAEGLFLRHITR</sequence>
<gene>
    <name evidence="1" type="ORF">SDC9_85826</name>
</gene>
<protein>
    <submittedName>
        <fullName evidence="1">Uncharacterized protein</fullName>
    </submittedName>
</protein>
<dbReference type="AlphaFoldDB" id="A0A644ZKI6"/>
<reference evidence="1" key="1">
    <citation type="submission" date="2019-08" db="EMBL/GenBank/DDBJ databases">
        <authorList>
            <person name="Kucharzyk K."/>
            <person name="Murdoch R.W."/>
            <person name="Higgins S."/>
            <person name="Loffler F."/>
        </authorList>
    </citation>
    <scope>NUCLEOTIDE SEQUENCE</scope>
</reference>
<evidence type="ECO:0000313" key="1">
    <source>
        <dbReference type="EMBL" id="MPM39193.1"/>
    </source>
</evidence>
<dbReference type="EMBL" id="VSSQ01008556">
    <property type="protein sequence ID" value="MPM39193.1"/>
    <property type="molecule type" value="Genomic_DNA"/>
</dbReference>
<organism evidence="1">
    <name type="scientific">bioreactor metagenome</name>
    <dbReference type="NCBI Taxonomy" id="1076179"/>
    <lineage>
        <taxon>unclassified sequences</taxon>
        <taxon>metagenomes</taxon>
        <taxon>ecological metagenomes</taxon>
    </lineage>
</organism>
<proteinExistence type="predicted"/>
<name>A0A644ZKI6_9ZZZZ</name>